<evidence type="ECO:0000313" key="2">
    <source>
        <dbReference type="Proteomes" id="UP001152607"/>
    </source>
</evidence>
<comment type="caution">
    <text evidence="1">The sequence shown here is derived from an EMBL/GenBank/DDBJ whole genome shotgun (WGS) entry which is preliminary data.</text>
</comment>
<dbReference type="AlphaFoldDB" id="A0A9W4UJP7"/>
<reference evidence="1" key="1">
    <citation type="submission" date="2023-01" db="EMBL/GenBank/DDBJ databases">
        <authorList>
            <person name="Van Ghelder C."/>
            <person name="Rancurel C."/>
        </authorList>
    </citation>
    <scope>NUCLEOTIDE SEQUENCE</scope>
    <source>
        <strain evidence="1">CNCM I-4278</strain>
    </source>
</reference>
<keyword evidence="2" id="KW-1185">Reference proteome</keyword>
<dbReference type="Proteomes" id="UP001152607">
    <property type="component" value="Unassembled WGS sequence"/>
</dbReference>
<protein>
    <submittedName>
        <fullName evidence="1">Uncharacterized protein</fullName>
    </submittedName>
</protein>
<name>A0A9W4UJP7_9PLEO</name>
<organism evidence="1 2">
    <name type="scientific">Periconia digitata</name>
    <dbReference type="NCBI Taxonomy" id="1303443"/>
    <lineage>
        <taxon>Eukaryota</taxon>
        <taxon>Fungi</taxon>
        <taxon>Dikarya</taxon>
        <taxon>Ascomycota</taxon>
        <taxon>Pezizomycotina</taxon>
        <taxon>Dothideomycetes</taxon>
        <taxon>Pleosporomycetidae</taxon>
        <taxon>Pleosporales</taxon>
        <taxon>Massarineae</taxon>
        <taxon>Periconiaceae</taxon>
        <taxon>Periconia</taxon>
    </lineage>
</organism>
<sequence length="350" mass="40129">MVAFFDLPRELRDLIYTEVVFGKRPRPMLGHPQWRSFRFQRVAYSQSGDTGEFGCAYSLEPVPPTCASFLCCNRQIHTEMMEMIDLVKKIEGDTALSARIDCIAEDESFHYFTWLSVPLVHTRTVDTHSLYARLKSGNSFLPNWALSWLHQYREWAWARLLLHTSSSHHLSTTHIERLCIDVRPTGDRTRKWTRNSSQEDRTSWAICAALNRLLENGPDFTSSVSSSSTLRRPRTAAAVPVTDSTDLPLTIAELTLNVIPPPNYPTSKFLPSDAQGNEVREGLVHPHSVAKELIDVWTRIWHHGDDDYKLILYRGLLERIGTVKVCVDGKLWGTRPLGDELRRGRRRFAR</sequence>
<accession>A0A9W4UJP7</accession>
<proteinExistence type="predicted"/>
<gene>
    <name evidence="1" type="ORF">PDIGIT_LOCUS10319</name>
</gene>
<dbReference type="OrthoDB" id="2823490at2759"/>
<dbReference type="EMBL" id="CAOQHR010000007">
    <property type="protein sequence ID" value="CAI6337210.1"/>
    <property type="molecule type" value="Genomic_DNA"/>
</dbReference>
<evidence type="ECO:0000313" key="1">
    <source>
        <dbReference type="EMBL" id="CAI6337210.1"/>
    </source>
</evidence>